<feature type="transmembrane region" description="Helical" evidence="5">
    <location>
        <begin position="206"/>
        <end position="222"/>
    </location>
</feature>
<dbReference type="InterPro" id="IPR002033">
    <property type="entry name" value="TatC"/>
</dbReference>
<feature type="transmembrane region" description="Helical" evidence="5">
    <location>
        <begin position="262"/>
        <end position="280"/>
    </location>
</feature>
<dbReference type="PANTHER" id="PTHR30371:SF0">
    <property type="entry name" value="SEC-INDEPENDENT PROTEIN TRANSLOCASE PROTEIN TATC, CHLOROPLASTIC-RELATED"/>
    <property type="match status" value="1"/>
</dbReference>
<feature type="transmembrane region" description="Helical" evidence="5">
    <location>
        <begin position="86"/>
        <end position="105"/>
    </location>
</feature>
<keyword evidence="3 5" id="KW-1133">Transmembrane helix</keyword>
<dbReference type="GO" id="GO:0043953">
    <property type="term" value="P:protein transport by the Tat complex"/>
    <property type="evidence" value="ECO:0007669"/>
    <property type="project" value="UniProtKB-UniRule"/>
</dbReference>
<keyword evidence="2 5" id="KW-0812">Transmembrane</keyword>
<keyword evidence="4 5" id="KW-0472">Membrane</keyword>
<evidence type="ECO:0000256" key="3">
    <source>
        <dbReference type="ARBA" id="ARBA00022989"/>
    </source>
</evidence>
<comment type="subunit">
    <text evidence="5">Forms a complex with TatA.</text>
</comment>
<evidence type="ECO:0000313" key="6">
    <source>
        <dbReference type="EMBL" id="ABJ85984.1"/>
    </source>
</evidence>
<reference evidence="6" key="1">
    <citation type="submission" date="2006-10" db="EMBL/GenBank/DDBJ databases">
        <title>Complete sequence of Solibacter usitatus Ellin6076.</title>
        <authorList>
            <consortium name="US DOE Joint Genome Institute"/>
            <person name="Copeland A."/>
            <person name="Lucas S."/>
            <person name="Lapidus A."/>
            <person name="Barry K."/>
            <person name="Detter J.C."/>
            <person name="Glavina del Rio T."/>
            <person name="Hammon N."/>
            <person name="Israni S."/>
            <person name="Dalin E."/>
            <person name="Tice H."/>
            <person name="Pitluck S."/>
            <person name="Thompson L.S."/>
            <person name="Brettin T."/>
            <person name="Bruce D."/>
            <person name="Han C."/>
            <person name="Tapia R."/>
            <person name="Gilna P."/>
            <person name="Schmutz J."/>
            <person name="Larimer F."/>
            <person name="Land M."/>
            <person name="Hauser L."/>
            <person name="Kyrpides N."/>
            <person name="Mikhailova N."/>
            <person name="Janssen P.H."/>
            <person name="Kuske C.R."/>
            <person name="Richardson P."/>
        </authorList>
    </citation>
    <scope>NUCLEOTIDE SEQUENCE</scope>
    <source>
        <strain evidence="6">Ellin6076</strain>
    </source>
</reference>
<dbReference type="Pfam" id="PF00902">
    <property type="entry name" value="TatC"/>
    <property type="match status" value="1"/>
</dbReference>
<feature type="transmembrane region" description="Helical" evidence="5">
    <location>
        <begin position="26"/>
        <end position="44"/>
    </location>
</feature>
<keyword evidence="5" id="KW-0813">Transport</keyword>
<evidence type="ECO:0000256" key="1">
    <source>
        <dbReference type="ARBA" id="ARBA00004141"/>
    </source>
</evidence>
<organism evidence="6">
    <name type="scientific">Solibacter usitatus (strain Ellin6076)</name>
    <dbReference type="NCBI Taxonomy" id="234267"/>
    <lineage>
        <taxon>Bacteria</taxon>
        <taxon>Pseudomonadati</taxon>
        <taxon>Acidobacteriota</taxon>
        <taxon>Terriglobia</taxon>
        <taxon>Bryobacterales</taxon>
        <taxon>Solibacteraceae</taxon>
        <taxon>Candidatus Solibacter</taxon>
    </lineage>
</organism>
<dbReference type="HOGENOM" id="CLU_031942_3_1_0"/>
<keyword evidence="5" id="KW-1003">Cell membrane</keyword>
<keyword evidence="5" id="KW-0653">Protein transport</keyword>
<feature type="transmembrane region" description="Helical" evidence="5">
    <location>
        <begin position="164"/>
        <end position="194"/>
    </location>
</feature>
<dbReference type="HAMAP" id="MF_00902">
    <property type="entry name" value="TatC"/>
    <property type="match status" value="1"/>
</dbReference>
<comment type="subcellular location">
    <subcellularLocation>
        <location evidence="5">Cell membrane</location>
        <topology evidence="5">Multi-pass membrane protein</topology>
    </subcellularLocation>
    <subcellularLocation>
        <location evidence="1">Membrane</location>
        <topology evidence="1">Multi-pass membrane protein</topology>
    </subcellularLocation>
</comment>
<feature type="transmembrane region" description="Helical" evidence="5">
    <location>
        <begin position="117"/>
        <end position="144"/>
    </location>
</feature>
<dbReference type="NCBIfam" id="TIGR00945">
    <property type="entry name" value="tatC"/>
    <property type="match status" value="1"/>
</dbReference>
<accession>Q01WI1</accession>
<gene>
    <name evidence="5" type="primary">tatC</name>
    <name evidence="6" type="ordered locus">Acid_5029</name>
</gene>
<comment type="function">
    <text evidence="5">Part of the twin-arginine translocation (Tat) system that transports large folded proteins containing a characteristic twin-arginine motif in their signal peptide across membranes.</text>
</comment>
<dbReference type="STRING" id="234267.Acid_5029"/>
<feature type="transmembrane region" description="Helical" evidence="5">
    <location>
        <begin position="228"/>
        <end position="250"/>
    </location>
</feature>
<dbReference type="GO" id="GO:0009977">
    <property type="term" value="F:proton motive force dependent protein transmembrane transporter activity"/>
    <property type="evidence" value="ECO:0007669"/>
    <property type="project" value="TreeGrafter"/>
</dbReference>
<keyword evidence="5" id="KW-0811">Translocation</keyword>
<dbReference type="GO" id="GO:0033281">
    <property type="term" value="C:TAT protein transport complex"/>
    <property type="evidence" value="ECO:0007669"/>
    <property type="project" value="UniProtKB-UniRule"/>
</dbReference>
<dbReference type="InParanoid" id="Q01WI1"/>
<protein>
    <recommendedName>
        <fullName evidence="5">Sec-independent protein translocase protein TatC</fullName>
    </recommendedName>
</protein>
<sequence length="286" mass="32271">MPPLPEDEEMLRMSFVEHLTEVRARIIKALLGLTVAFAVSLTFTDPLWRFICRPAAHALQSLGYPPQLYVFDPMDSFQIIWVKLPVVWAIFLGSPWVLYQVWAFIAPGLYRHERRWAAPLIIGSSGLFILGGVFAYFVIFPYGLTFLLSIAKSEFVIPQVPLDIYFQTFVNVVLSVAVIFELPVLVFLLTVLGVVTPRFLLRQSRFVVLAIFILAAFVTPSTDVFNLLLFATPMCVLFYLGVLLSYLFTLRRDHRAFPWKPVLLIAGGAAAAGGATWAFVRSRRAH</sequence>
<dbReference type="AlphaFoldDB" id="Q01WI1"/>
<dbReference type="PANTHER" id="PTHR30371">
    <property type="entry name" value="SEC-INDEPENDENT PROTEIN TRANSLOCASE PROTEIN TATC"/>
    <property type="match status" value="1"/>
</dbReference>
<dbReference type="GO" id="GO:0065002">
    <property type="term" value="P:intracellular protein transmembrane transport"/>
    <property type="evidence" value="ECO:0007669"/>
    <property type="project" value="TreeGrafter"/>
</dbReference>
<evidence type="ECO:0000256" key="2">
    <source>
        <dbReference type="ARBA" id="ARBA00022692"/>
    </source>
</evidence>
<dbReference type="FunCoup" id="Q01WI1">
    <property type="interactions" value="597"/>
</dbReference>
<comment type="similarity">
    <text evidence="5">Belongs to the TatC family.</text>
</comment>
<evidence type="ECO:0000256" key="4">
    <source>
        <dbReference type="ARBA" id="ARBA00023136"/>
    </source>
</evidence>
<evidence type="ECO:0000256" key="5">
    <source>
        <dbReference type="HAMAP-Rule" id="MF_00902"/>
    </source>
</evidence>
<proteinExistence type="inferred from homology"/>
<dbReference type="eggNOG" id="COG0805">
    <property type="taxonomic scope" value="Bacteria"/>
</dbReference>
<name>Q01WI1_SOLUE</name>
<dbReference type="KEGG" id="sus:Acid_5029"/>
<dbReference type="PRINTS" id="PR01840">
    <property type="entry name" value="TATCFAMILY"/>
</dbReference>
<dbReference type="EMBL" id="CP000473">
    <property type="protein sequence ID" value="ABJ85984.1"/>
    <property type="molecule type" value="Genomic_DNA"/>
</dbReference>